<organism evidence="4 5">
    <name type="scientific">Pedobacter steynii</name>
    <dbReference type="NCBI Taxonomy" id="430522"/>
    <lineage>
        <taxon>Bacteria</taxon>
        <taxon>Pseudomonadati</taxon>
        <taxon>Bacteroidota</taxon>
        <taxon>Sphingobacteriia</taxon>
        <taxon>Sphingobacteriales</taxon>
        <taxon>Sphingobacteriaceae</taxon>
        <taxon>Pedobacter</taxon>
    </lineage>
</organism>
<dbReference type="PIRSF" id="PIRSF000126">
    <property type="entry name" value="11-beta-HSD1"/>
    <property type="match status" value="1"/>
</dbReference>
<evidence type="ECO:0000256" key="2">
    <source>
        <dbReference type="ARBA" id="ARBA00023002"/>
    </source>
</evidence>
<evidence type="ECO:0000256" key="1">
    <source>
        <dbReference type="ARBA" id="ARBA00006484"/>
    </source>
</evidence>
<reference evidence="4 5" key="1">
    <citation type="submission" date="2016-08" db="EMBL/GenBank/DDBJ databases">
        <authorList>
            <person name="Seilhamer J.J."/>
        </authorList>
    </citation>
    <scope>NUCLEOTIDE SEQUENCE [LARGE SCALE GENOMIC DNA]</scope>
    <source>
        <strain evidence="4 5">DX4</strain>
    </source>
</reference>
<dbReference type="PANTHER" id="PTHR44196:SF2">
    <property type="entry name" value="SHORT-CHAIN DEHYDROGENASE-RELATED"/>
    <property type="match status" value="1"/>
</dbReference>
<dbReference type="PANTHER" id="PTHR44196">
    <property type="entry name" value="DEHYDROGENASE/REDUCTASE SDR FAMILY MEMBER 7B"/>
    <property type="match status" value="1"/>
</dbReference>
<dbReference type="Gene3D" id="3.40.50.720">
    <property type="entry name" value="NAD(P)-binding Rossmann-like Domain"/>
    <property type="match status" value="1"/>
</dbReference>
<comment type="similarity">
    <text evidence="1 3">Belongs to the short-chain dehydrogenases/reductases (SDR) family.</text>
</comment>
<dbReference type="GO" id="GO:0016491">
    <property type="term" value="F:oxidoreductase activity"/>
    <property type="evidence" value="ECO:0007669"/>
    <property type="project" value="UniProtKB-KW"/>
</dbReference>
<dbReference type="PRINTS" id="PR00080">
    <property type="entry name" value="SDRFAMILY"/>
</dbReference>
<dbReference type="EMBL" id="CP017141">
    <property type="protein sequence ID" value="AOM80820.1"/>
    <property type="molecule type" value="Genomic_DNA"/>
</dbReference>
<evidence type="ECO:0000313" key="5">
    <source>
        <dbReference type="Proteomes" id="UP000094313"/>
    </source>
</evidence>
<dbReference type="AlphaFoldDB" id="A0A1D7QQ67"/>
<evidence type="ECO:0000313" key="4">
    <source>
        <dbReference type="EMBL" id="AOM80820.1"/>
    </source>
</evidence>
<dbReference type="SUPFAM" id="SSF51735">
    <property type="entry name" value="NAD(P)-binding Rossmann-fold domains"/>
    <property type="match status" value="1"/>
</dbReference>
<sequence>MNNTTYTLITGASSGLGKEFSIQCAAMGMNIIMIALPGSHTDLLAAQLTREYEVEVKVLEFDLTDSRLLVEKLNELMTEFDITFLINNAGIGGTVAITESSLESIDKIIQLNVRGTVLVTQTLLPHLLKHKKSHILNISSMAAFTPIAYKTVYPASKAFISSFSLGLREELHHTGVSVSVVYPGPIMTNSGVSTRIVEQGMKGRIGLLTTTEIVMTSLRQALAGKGIIIPGFWNRISHRLMSMLPTETKLRIVSDAVKKEMAVS</sequence>
<keyword evidence="2" id="KW-0560">Oxidoreductase</keyword>
<dbReference type="RefSeq" id="WP_069382474.1">
    <property type="nucleotide sequence ID" value="NZ_CP017141.1"/>
</dbReference>
<dbReference type="InterPro" id="IPR002347">
    <property type="entry name" value="SDR_fam"/>
</dbReference>
<dbReference type="OrthoDB" id="9808814at2"/>
<dbReference type="InterPro" id="IPR036291">
    <property type="entry name" value="NAD(P)-bd_dom_sf"/>
</dbReference>
<dbReference type="Proteomes" id="UP000094313">
    <property type="component" value="Chromosome"/>
</dbReference>
<dbReference type="KEGG" id="psty:BFS30_16270"/>
<proteinExistence type="inferred from homology"/>
<dbReference type="GO" id="GO:0016020">
    <property type="term" value="C:membrane"/>
    <property type="evidence" value="ECO:0007669"/>
    <property type="project" value="TreeGrafter"/>
</dbReference>
<name>A0A1D7QQ67_9SPHI</name>
<evidence type="ECO:0000256" key="3">
    <source>
        <dbReference type="RuleBase" id="RU000363"/>
    </source>
</evidence>
<dbReference type="PRINTS" id="PR00081">
    <property type="entry name" value="GDHRDH"/>
</dbReference>
<dbReference type="PROSITE" id="PS00061">
    <property type="entry name" value="ADH_SHORT"/>
    <property type="match status" value="1"/>
</dbReference>
<protein>
    <submittedName>
        <fullName evidence="4">Short-chain dehydrogenase</fullName>
    </submittedName>
</protein>
<dbReference type="InterPro" id="IPR020904">
    <property type="entry name" value="Sc_DH/Rdtase_CS"/>
</dbReference>
<accession>A0A1D7QQ67</accession>
<keyword evidence="5" id="KW-1185">Reference proteome</keyword>
<dbReference type="Pfam" id="PF00106">
    <property type="entry name" value="adh_short"/>
    <property type="match status" value="1"/>
</dbReference>
<gene>
    <name evidence="4" type="ORF">BFS30_16270</name>
</gene>